<dbReference type="InterPro" id="IPR036318">
    <property type="entry name" value="FAD-bd_PCMH-like_sf"/>
</dbReference>
<dbReference type="Proteomes" id="UP001237642">
    <property type="component" value="Unassembled WGS sequence"/>
</dbReference>
<dbReference type="AlphaFoldDB" id="A0AAD8MEH1"/>
<keyword evidence="4" id="KW-1185">Reference proteome</keyword>
<dbReference type="Pfam" id="PF01565">
    <property type="entry name" value="FAD_binding_4"/>
    <property type="match status" value="1"/>
</dbReference>
<evidence type="ECO:0000259" key="2">
    <source>
        <dbReference type="PROSITE" id="PS51387"/>
    </source>
</evidence>
<dbReference type="InterPro" id="IPR016167">
    <property type="entry name" value="FAD-bd_PCMH_sub1"/>
</dbReference>
<dbReference type="InterPro" id="IPR016166">
    <property type="entry name" value="FAD-bd_PCMH"/>
</dbReference>
<proteinExistence type="predicted"/>
<name>A0AAD8MEH1_9APIA</name>
<accession>A0AAD8MEH1</accession>
<organism evidence="3 4">
    <name type="scientific">Heracleum sosnowskyi</name>
    <dbReference type="NCBI Taxonomy" id="360622"/>
    <lineage>
        <taxon>Eukaryota</taxon>
        <taxon>Viridiplantae</taxon>
        <taxon>Streptophyta</taxon>
        <taxon>Embryophyta</taxon>
        <taxon>Tracheophyta</taxon>
        <taxon>Spermatophyta</taxon>
        <taxon>Magnoliopsida</taxon>
        <taxon>eudicotyledons</taxon>
        <taxon>Gunneridae</taxon>
        <taxon>Pentapetalae</taxon>
        <taxon>asterids</taxon>
        <taxon>campanulids</taxon>
        <taxon>Apiales</taxon>
        <taxon>Apiaceae</taxon>
        <taxon>Apioideae</taxon>
        <taxon>apioid superclade</taxon>
        <taxon>Tordylieae</taxon>
        <taxon>Tordyliinae</taxon>
        <taxon>Heracleum</taxon>
    </lineage>
</organism>
<evidence type="ECO:0000313" key="4">
    <source>
        <dbReference type="Proteomes" id="UP001237642"/>
    </source>
</evidence>
<dbReference type="Gene3D" id="3.30.43.10">
    <property type="entry name" value="Uridine Diphospho-n-acetylenolpyruvylglucosamine Reductase, domain 2"/>
    <property type="match status" value="1"/>
</dbReference>
<dbReference type="InterPro" id="IPR016169">
    <property type="entry name" value="FAD-bd_PCMH_sub2"/>
</dbReference>
<feature type="domain" description="FAD-binding PCMH-type" evidence="2">
    <location>
        <begin position="30"/>
        <end position="206"/>
    </location>
</feature>
<evidence type="ECO:0000313" key="3">
    <source>
        <dbReference type="EMBL" id="KAK1369138.1"/>
    </source>
</evidence>
<dbReference type="EMBL" id="JAUIZM010000008">
    <property type="protein sequence ID" value="KAK1369138.1"/>
    <property type="molecule type" value="Genomic_DNA"/>
</dbReference>
<dbReference type="SUPFAM" id="SSF56176">
    <property type="entry name" value="FAD-binding/transporter-associated domain-like"/>
    <property type="match status" value="1"/>
</dbReference>
<evidence type="ECO:0000256" key="1">
    <source>
        <dbReference type="ARBA" id="ARBA00001974"/>
    </source>
</evidence>
<comment type="cofactor">
    <cofactor evidence="1">
        <name>FAD</name>
        <dbReference type="ChEBI" id="CHEBI:57692"/>
    </cofactor>
</comment>
<dbReference type="GO" id="GO:0071949">
    <property type="term" value="F:FAD binding"/>
    <property type="evidence" value="ECO:0007669"/>
    <property type="project" value="InterPro"/>
</dbReference>
<sequence length="259" mass="28520">MIEPLYTRNTSSFTSVLKSTAQNLRFLTPSVPKPELIFTPLQESHIQAAVICSKQLSIQLRIRSGGLDYEGLSFASQFGQPSLVLYLSKFRSINVNIHQNTTWVEAGATVGEVHYRIAEESKLHAFTAGLCTTLGIGGHITGGAYGPMMRKYGLGADNVVDAKIVDSNGNVLDRQSMGEDLFWAIRGGAGGSFGIIVSWKMRLVPVPSIVTVFTVPKTLEQDGIRSLYKWQKIAHKLDDLPQSLCKQLLQINRVKISRL</sequence>
<dbReference type="PROSITE" id="PS51387">
    <property type="entry name" value="FAD_PCMH"/>
    <property type="match status" value="1"/>
</dbReference>
<gene>
    <name evidence="3" type="ORF">POM88_035230</name>
</gene>
<reference evidence="3" key="2">
    <citation type="submission" date="2023-05" db="EMBL/GenBank/DDBJ databases">
        <authorList>
            <person name="Schelkunov M.I."/>
        </authorList>
    </citation>
    <scope>NUCLEOTIDE SEQUENCE</scope>
    <source>
        <strain evidence="3">Hsosn_3</strain>
        <tissue evidence="3">Leaf</tissue>
    </source>
</reference>
<protein>
    <submittedName>
        <fullName evidence="3">FAD-binding PCMH-type domain-containing protein</fullName>
    </submittedName>
</protein>
<dbReference type="PANTHER" id="PTHR32448">
    <property type="entry name" value="OS08G0158400 PROTEIN"/>
    <property type="match status" value="1"/>
</dbReference>
<comment type="caution">
    <text evidence="3">The sequence shown here is derived from an EMBL/GenBank/DDBJ whole genome shotgun (WGS) entry which is preliminary data.</text>
</comment>
<reference evidence="3" key="1">
    <citation type="submission" date="2023-02" db="EMBL/GenBank/DDBJ databases">
        <title>Genome of toxic invasive species Heracleum sosnowskyi carries increased number of genes despite the absence of recent whole-genome duplications.</title>
        <authorList>
            <person name="Schelkunov M."/>
            <person name="Shtratnikova V."/>
            <person name="Makarenko M."/>
            <person name="Klepikova A."/>
            <person name="Omelchenko D."/>
            <person name="Novikova G."/>
            <person name="Obukhova E."/>
            <person name="Bogdanov V."/>
            <person name="Penin A."/>
            <person name="Logacheva M."/>
        </authorList>
    </citation>
    <scope>NUCLEOTIDE SEQUENCE</scope>
    <source>
        <strain evidence="3">Hsosn_3</strain>
        <tissue evidence="3">Leaf</tissue>
    </source>
</reference>
<dbReference type="Gene3D" id="3.30.465.10">
    <property type="match status" value="1"/>
</dbReference>
<dbReference type="InterPro" id="IPR006094">
    <property type="entry name" value="Oxid_FAD_bind_N"/>
</dbReference>